<evidence type="ECO:0000313" key="3">
    <source>
        <dbReference type="EMBL" id="QBI21068.1"/>
    </source>
</evidence>
<feature type="region of interest" description="Disordered" evidence="1">
    <location>
        <begin position="1"/>
        <end position="23"/>
    </location>
</feature>
<proteinExistence type="predicted"/>
<dbReference type="Gene3D" id="3.40.50.12090">
    <property type="match status" value="2"/>
</dbReference>
<evidence type="ECO:0000259" key="2">
    <source>
        <dbReference type="Pfam" id="PF00149"/>
    </source>
</evidence>
<dbReference type="OrthoDB" id="9804511at2"/>
<dbReference type="GO" id="GO:0016787">
    <property type="term" value="F:hydrolase activity"/>
    <property type="evidence" value="ECO:0007669"/>
    <property type="project" value="InterPro"/>
</dbReference>
<name>A0A411YIH3_9ACTN</name>
<dbReference type="AlphaFoldDB" id="A0A411YIH3"/>
<keyword evidence="4" id="KW-1185">Reference proteome</keyword>
<protein>
    <recommendedName>
        <fullName evidence="2">Calcineurin-like phosphoesterase domain-containing protein</fullName>
    </recommendedName>
</protein>
<evidence type="ECO:0000313" key="4">
    <source>
        <dbReference type="Proteomes" id="UP000291469"/>
    </source>
</evidence>
<gene>
    <name evidence="3" type="ORF">ER308_16800</name>
</gene>
<feature type="domain" description="Calcineurin-like phosphoesterase" evidence="2">
    <location>
        <begin position="439"/>
        <end position="603"/>
    </location>
</feature>
<dbReference type="PANTHER" id="PTHR30032:SF8">
    <property type="entry name" value="GERMINATION-SPECIFIC N-ACETYLMURAMOYL-L-ALANINE AMIDASE"/>
    <property type="match status" value="1"/>
</dbReference>
<dbReference type="InterPro" id="IPR007253">
    <property type="entry name" value="Cell_wall-bd_2"/>
</dbReference>
<evidence type="ECO:0000256" key="1">
    <source>
        <dbReference type="SAM" id="MobiDB-lite"/>
    </source>
</evidence>
<feature type="compositionally biased region" description="Basic residues" evidence="1">
    <location>
        <begin position="14"/>
        <end position="23"/>
    </location>
</feature>
<accession>A0A411YIH3</accession>
<dbReference type="SUPFAM" id="SSF56300">
    <property type="entry name" value="Metallo-dependent phosphatases"/>
    <property type="match status" value="1"/>
</dbReference>
<dbReference type="Pfam" id="PF04122">
    <property type="entry name" value="CW_binding_2"/>
    <property type="match status" value="3"/>
</dbReference>
<dbReference type="KEGG" id="erz:ER308_16800"/>
<dbReference type="EMBL" id="CP036402">
    <property type="protein sequence ID" value="QBI21068.1"/>
    <property type="molecule type" value="Genomic_DNA"/>
</dbReference>
<dbReference type="InterPro" id="IPR004843">
    <property type="entry name" value="Calcineurin-like_PHP"/>
</dbReference>
<dbReference type="Proteomes" id="UP000291469">
    <property type="component" value="Chromosome"/>
</dbReference>
<dbReference type="PANTHER" id="PTHR30032">
    <property type="entry name" value="N-ACETYLMURAMOYL-L-ALANINE AMIDASE-RELATED"/>
    <property type="match status" value="1"/>
</dbReference>
<dbReference type="InterPro" id="IPR029052">
    <property type="entry name" value="Metallo-depent_PP-like"/>
</dbReference>
<feature type="region of interest" description="Disordered" evidence="1">
    <location>
        <begin position="56"/>
        <end position="86"/>
    </location>
</feature>
<dbReference type="Pfam" id="PF00149">
    <property type="entry name" value="Metallophos"/>
    <property type="match status" value="1"/>
</dbReference>
<dbReference type="InterPro" id="IPR051922">
    <property type="entry name" value="Bact_Sporulation_Assoc"/>
</dbReference>
<sequence length="690" mass="73019">MRLPSQRPITGLPHRPRSPRARRGVAASWVHGAATVTTLALTVALLAVILPPDASAEPPAPPAPASSVASTEPEEPGEVGPRWAHDPRVERLAGPDRVHTAVAVSGATFTDGADHAVLATGTQYPDALAGSALAGAAGGPVLLTRGDDLEPTVSEELDRLSPDRVTVLGGEQAVPAAVETTLDDRGIDVDRVRGADRFDTAAQVAERVANAVGGSPGRAYVVEGQHADPQRGWPDATATAGLAASEREPVLLTRHDRLPSVTVDALSAMDVDELVIIGGSSAVSGSVADELERIVGAVTRVAGTDRWETSAAIAERSVDAGLDGGHPWVVSGRDWPDALAAGPAAAQRGGPLLLTDGRDWDLAAPSARWLTDAGVSSATVVGGTGAVGEVAARDVEALARAGEGDVIRTTAAGDIACDPEWDWDPVEECRHADTAELAAGADWVFALGDLQYNDATIENLQASYDPTWGEFRERTLPVPGNHEYYRDSEGQSSGARGYFEYFEGHDIGEPFAGYYERELGYWQVLAIDSNCRSGVDCEPDGEQARWLRERLEASDQPCTLAFMHHTAFSSSPRHGDDPYVRPLLEEMEDAGVDVLLTAHAHKYERMRRADASGGVDVDDGMRVFVVGTGGVNLHPFAEQRHHLQVTGTDAHFGVLELDLHDVGYQWEFAAVDDPQLEAGEFTDAGFGSCG</sequence>
<organism evidence="3 4">
    <name type="scientific">Egibacter rhizosphaerae</name>
    <dbReference type="NCBI Taxonomy" id="1670831"/>
    <lineage>
        <taxon>Bacteria</taxon>
        <taxon>Bacillati</taxon>
        <taxon>Actinomycetota</taxon>
        <taxon>Nitriliruptoria</taxon>
        <taxon>Egibacterales</taxon>
        <taxon>Egibacteraceae</taxon>
        <taxon>Egibacter</taxon>
    </lineage>
</organism>
<dbReference type="Gene3D" id="3.60.21.10">
    <property type="match status" value="1"/>
</dbReference>
<reference evidence="3 4" key="1">
    <citation type="submission" date="2019-01" db="EMBL/GenBank/DDBJ databases">
        <title>Egibacter rhizosphaerae EGI 80759T.</title>
        <authorList>
            <person name="Chen D.-D."/>
            <person name="Tian Y."/>
            <person name="Jiao J.-Y."/>
            <person name="Zhang X.-T."/>
            <person name="Zhang Y.-G."/>
            <person name="Zhang Y."/>
            <person name="Xiao M."/>
            <person name="Shu W.-S."/>
            <person name="Li W.-J."/>
        </authorList>
    </citation>
    <scope>NUCLEOTIDE SEQUENCE [LARGE SCALE GENOMIC DNA]</scope>
    <source>
        <strain evidence="3 4">EGI 80759</strain>
    </source>
</reference>